<proteinExistence type="predicted"/>
<gene>
    <name evidence="1" type="primary">Bm11686</name>
    <name evidence="1" type="ORF">BM_BM11686</name>
</gene>
<dbReference type="OrthoDB" id="5844208at2759"/>
<accession>A0A4E9FNU2</accession>
<evidence type="ECO:0000313" key="3">
    <source>
        <dbReference type="WBParaSite" id="Bm11686.1"/>
    </source>
</evidence>
<keyword evidence="2" id="KW-1185">Reference proteome</keyword>
<dbReference type="RefSeq" id="XP_042937469.1">
    <property type="nucleotide sequence ID" value="XM_043081535.1"/>
</dbReference>
<dbReference type="GeneID" id="66057629"/>
<evidence type="ECO:0000313" key="2">
    <source>
        <dbReference type="Proteomes" id="UP000006672"/>
    </source>
</evidence>
<dbReference type="WBParaSite" id="Bm11686.1">
    <property type="protein sequence ID" value="Bm11686.1"/>
    <property type="gene ID" value="WBGene00231947"/>
</dbReference>
<evidence type="ECO:0000313" key="1">
    <source>
        <dbReference type="EMBL" id="VIO97982.1"/>
    </source>
</evidence>
<organism evidence="1">
    <name type="scientific">Brugia malayi</name>
    <name type="common">Filarial nematode worm</name>
    <dbReference type="NCBI Taxonomy" id="6279"/>
    <lineage>
        <taxon>Eukaryota</taxon>
        <taxon>Metazoa</taxon>
        <taxon>Ecdysozoa</taxon>
        <taxon>Nematoda</taxon>
        <taxon>Chromadorea</taxon>
        <taxon>Rhabditida</taxon>
        <taxon>Spirurina</taxon>
        <taxon>Spiruromorpha</taxon>
        <taxon>Filarioidea</taxon>
        <taxon>Onchocercidae</taxon>
        <taxon>Brugia</taxon>
    </lineage>
</organism>
<dbReference type="AlphaFoldDB" id="A0A4E9FNU2"/>
<dbReference type="CTD" id="66057629"/>
<reference evidence="2" key="1">
    <citation type="journal article" date="2007" name="Science">
        <title>Draft genome of the filarial nematode parasite Brugia malayi.</title>
        <authorList>
            <person name="Ghedin E."/>
            <person name="Wang S."/>
            <person name="Spiro D."/>
            <person name="Caler E."/>
            <person name="Zhao Q."/>
            <person name="Crabtree J."/>
            <person name="Allen J.E."/>
            <person name="Delcher A.L."/>
            <person name="Guiliano D.B."/>
            <person name="Miranda-Saavedra D."/>
            <person name="Angiuoli S.V."/>
            <person name="Creasy T."/>
            <person name="Amedeo P."/>
            <person name="Haas B."/>
            <person name="El-Sayed N.M."/>
            <person name="Wortman J.R."/>
            <person name="Feldblyum T."/>
            <person name="Tallon L."/>
            <person name="Schatz M."/>
            <person name="Shumway M."/>
            <person name="Koo H."/>
            <person name="Salzberg S.L."/>
            <person name="Schobel S."/>
            <person name="Pertea M."/>
            <person name="Pop M."/>
            <person name="White O."/>
            <person name="Barton G.J."/>
            <person name="Carlow C.K."/>
            <person name="Crawford M.J."/>
            <person name="Daub J."/>
            <person name="Dimmic M.W."/>
            <person name="Estes C.F."/>
            <person name="Foster J.M."/>
            <person name="Ganatra M."/>
            <person name="Gregory W.F."/>
            <person name="Johnson N.M."/>
            <person name="Jin J."/>
            <person name="Komuniecki R."/>
            <person name="Korf I."/>
            <person name="Kumar S."/>
            <person name="Laney S."/>
            <person name="Li B.W."/>
            <person name="Li W."/>
            <person name="Lindblom T.H."/>
            <person name="Lustigman S."/>
            <person name="Ma D."/>
            <person name="Maina C.V."/>
            <person name="Martin D.M."/>
            <person name="McCarter J.P."/>
            <person name="McReynolds L."/>
            <person name="Mitreva M."/>
            <person name="Nutman T.B."/>
            <person name="Parkinson J."/>
            <person name="Peregrin-Alvarez J.M."/>
            <person name="Poole C."/>
            <person name="Ren Q."/>
            <person name="Saunders L."/>
            <person name="Sluder A.E."/>
            <person name="Smith K."/>
            <person name="Stanke M."/>
            <person name="Unnasch T.R."/>
            <person name="Ware J."/>
            <person name="Wei A.D."/>
            <person name="Weil G."/>
            <person name="Williams D.J."/>
            <person name="Zhang Y."/>
            <person name="Williams S.A."/>
            <person name="Fraser-Liggett C."/>
            <person name="Slatko B."/>
            <person name="Blaxter M.L."/>
            <person name="Scott A.L."/>
        </authorList>
    </citation>
    <scope>NUCLEOTIDE SEQUENCE</scope>
    <source>
        <strain evidence="2">FR3</strain>
    </source>
</reference>
<reference evidence="1" key="2">
    <citation type="submission" date="2019-04" db="EMBL/GenBank/DDBJ databases">
        <authorList>
            <person name="Howe K."/>
            <person name="Paulini M."/>
            <person name="Williams G."/>
        </authorList>
    </citation>
    <scope>NUCLEOTIDE SEQUENCE [LARGE SCALE GENOMIC DNA]</scope>
    <source>
        <strain evidence="1">FR3</strain>
    </source>
</reference>
<dbReference type="Proteomes" id="UP000006672">
    <property type="component" value="Unassembled WGS sequence"/>
</dbReference>
<sequence length="1776" mass="198701">MLTSDAGKFYLKVEKGRKPRVQLFEELRNAQITIPYDQTTKWPPIRVQMSGGITIIVQRLEQQYKITVQHIMERKPDICVYVNSLIHERDIRTCVRDINTQLNHVGVAGPNLEVTGRIKAIKVTFESTVGALHTNSKLSARSIILKAQHIFIKPEALFTCSKLRMISRRVQIDGRICCSDQMPSKMSVFIDSALLHIGIDGTIGTTRPSTDKTMSRIPENVVNVLHFRLTGCLANFGSIVSQNEMEFHIDGSILSLQDSRIDSASRGYAALKQIKGISSETSDSLPTSSTLSSAILFEKPDTVAQLLEDGVDLNDSIKVNNTDDDDTPRKIAIRKYKAVQATERRNKLREKITLIQALISTHDWKRGIITSNCINAKIGRDCADCAQFRSGALSLTVYGNAKCEAKSIWSGGSVTVTVGHDLVIEGQVKHVNLDVSCGGNMATTEEAIISQEQWVKIVSTAFCVAGIWSVGEQFGLDVKSATFLEESYIEVDYFEGTIDKCCYNSGTWQTRFISLVIHGDLFTLHTGKVFVEETTIIEALSFNNCGIWKIKEAMKIILKGSANFYASSKFSANLLKVIAEGQCTIAGHLSLENLLAYVRNDMITAPGSRINITIGATIAVGTFRNDSSWYFDGNLHLHVACFEQSEDAIIFVKDTFTMTIYDRSEERCNGRIVANYLIMNLAKRFRFDGYIRVNQIEICLPHVNESRLTIGGQLEILDGPLIMKGRSCDNAEISSFSSPSPSSSSSSSITSTIVTHSFPAFILEGQLKAEAVIAPFLAILFSTSSYSLLSGMDSIAKNAPYRTLISCNSLHTQRTSLIDSVPEVSFPEAILCATTWLHEGQIRFNGEKVYIITDSLINRGRLTSDNKLQNHMREVTVMIENFFQNDSVFSADRIEIYGNGMLQNTNRIFANDEMNIRLANFCSKFGQTQLENTQLKLLTASNECIHFGTHSQTRGNSDNKTSKVCMTLNRYECDRQIRINARSRLLIDNDIIDGDSNVILTARDSILFKSRVIVDLIEITLGAAYITEFVIKKNASVTTNQLRITGSCKYLTLIIDGELTCESMIIDAKIRQVKVVGNGILSCRKSMNIGGDSITLMIRDIRITELLGSLITITSNGALSLSPFDTHSKTVSIYADNCYLQGRIFVEHKIVLKINDGSCHISGEILGICANSELSLECDNLILTGTVANIDFLESYTRKKIEHYETGMIKSVKNIVFEAEFISLDGKIMDSESVIATGEEVNIEGMLQNQDGTHAAYSIFSKKILFDGEICGPARLELSGSEITFSGVSNNLKFLDIDANLATIAPMKLKCENFNFIAYSAILDGNLNAEIFWVTVQVALFIRTDLTGCAQCKLVAPLILALNCPMSSKMDISSIIYAFERFELLESKNVELFNSKHRFTSISDCSIINNNARITSSEQSSESNTATRNQNFIEISFHSNISNHYTVKEYDLLRKTTKVINECFKNSHTTYDELQEMLKKTDQMRSIGISLPTTNSLYLTLLKLLNEIHIEHQLMHNFTKLFNLMCSIANINDDNEMKNSAIFIEERERFESQALYDIANRFRIRSRKFGLQRNENHSADDDIGYVSRSSSEEIDEKRRNIDDLQDLLYCTNLDNESHTSMSKVTISDEDDCMDKDTITDDELRNNETLNDEIRRSEKDKSNSNTTYVLNGEQRVQIGYIDFNRLDVVITKPEFLTRRKIPSGIDLAFKKIQLKATLPTLELHSFGSESSLASFDEKALMYSIPTPVKRSLIPRAAISTYGNGTIRKSRTFINYDT</sequence>
<reference evidence="3" key="3">
    <citation type="submission" date="2022-04" db="UniProtKB">
        <authorList>
            <consortium name="WormBaseParasite"/>
        </authorList>
    </citation>
    <scope>IDENTIFICATION</scope>
</reference>
<accession>A0A8L7SN47</accession>
<name>A0A4E9FNU2_BRUMA</name>
<protein>
    <submittedName>
        <fullName evidence="3">Bm2194</fullName>
    </submittedName>
</protein>
<dbReference type="EMBL" id="CAAKNF010000195">
    <property type="protein sequence ID" value="VIO97982.1"/>
    <property type="molecule type" value="Genomic_DNA"/>
</dbReference>
<dbReference type="KEGG" id="bmy:BM_BM11686"/>